<dbReference type="RefSeq" id="WP_307259709.1">
    <property type="nucleotide sequence ID" value="NZ_JAUSVL010000001.1"/>
</dbReference>
<dbReference type="Proteomes" id="UP001238163">
    <property type="component" value="Unassembled WGS sequence"/>
</dbReference>
<evidence type="ECO:0000313" key="2">
    <source>
        <dbReference type="EMBL" id="MDQ0288387.1"/>
    </source>
</evidence>
<protein>
    <submittedName>
        <fullName evidence="2">Uncharacterized protein</fullName>
    </submittedName>
</protein>
<reference evidence="2" key="1">
    <citation type="submission" date="2023-07" db="EMBL/GenBank/DDBJ databases">
        <title>Genomic Encyclopedia of Type Strains, Phase IV (KMG-IV): sequencing the most valuable type-strain genomes for metagenomic binning, comparative biology and taxonomic classification.</title>
        <authorList>
            <person name="Goeker M."/>
        </authorList>
    </citation>
    <scope>NUCLEOTIDE SEQUENCE</scope>
    <source>
        <strain evidence="2">DSM 24202</strain>
    </source>
</reference>
<dbReference type="PANTHER" id="PTHR41244">
    <property type="entry name" value="RHAMNAN SYNTHESIS F"/>
    <property type="match status" value="1"/>
</dbReference>
<keyword evidence="1" id="KW-0732">Signal</keyword>
<dbReference type="Gene3D" id="3.20.20.80">
    <property type="entry name" value="Glycosidases"/>
    <property type="match status" value="1"/>
</dbReference>
<dbReference type="InterPro" id="IPR032719">
    <property type="entry name" value="WbsX"/>
</dbReference>
<dbReference type="AlphaFoldDB" id="A0AAE4ANI2"/>
<sequence>MLNKLMLCLALGSSALMAADKCLVEWTFKTPADVAAWAAKTNHVSDVALCEDGMRGVLSDWDPWITSPEFRIKAKPWQYVEITAKTDADGGGTIFYTNTNDTAFDGFSPKVNVSMRFTGDNQWQTYTVTPGWTQQDIIKLRLDFPAVYNDDKGKKSFVVKRIRIMEPDYESTPATTPRWSFRNGSAGWSADADSALTSKADSLRVSSGSPESHPAISSGPVNVDSFEHGTWLNLTMAASAGREARLSWISSIMGRKSKSFPIVADDQFHMYNVDLSGSPGWMDRIFDITLTLSDAPGASAAIMDMSVAPDPQGPAQLTIKDDGLVEALNRANKPCEFTYTVINTGGASAEKATINKLILPPGVTVVEKDSNWLLLPPLKPFEPVTQSFHIQAATPIAGEYELEIAYGDQRLLHRGPLAFTKNLNLPKADYVPEPKPVKSDYEVGALYFPGWERYEKWQRIWRVDPIRKPVLGWYDESNPEVVDWQIKWLVENGIQYLLVDWYWNRGTVRLEHWIKAFQQARYKSHMKWAMMWANHNGKGSHSIDDQIKATQYWVENYFNTPEYYCIDGMPVVMIWSWGGMEADMKDQGGIKALLDASQKVARDAGYKGIHFSVMKWPEHEVDPANIQWLKDQGMHSTSIYHYMHHGGRASNPRNFSFEHVAATNKDLWEKWYNTGILPFFTNISTGWDDRPWNNRTVIYGRTPELFKQICEDAKAFADRTGLKKRILLSPLNEWGEGSYIEPNREYGFAMYEAVRDTFAKRPLFGWPKNYGPADVGLGPYDYPKPDTASDSNRSSWDFADNNPQGWQATMGIGDWKVENNQLVFNTSSSDPALAIYLNRLDTKQFKRMTIRIKATPAENATATNDGLQLFWATTTAPITEPLSIKATYTANDQFTDLVLNLGEHRLWRGKVTSFRLDPMSRKGATVTIDSITLE</sequence>
<feature type="chain" id="PRO_5041989695" evidence="1">
    <location>
        <begin position="19"/>
        <end position="934"/>
    </location>
</feature>
<evidence type="ECO:0000313" key="3">
    <source>
        <dbReference type="Proteomes" id="UP001238163"/>
    </source>
</evidence>
<dbReference type="EMBL" id="JAUSVL010000001">
    <property type="protein sequence ID" value="MDQ0288387.1"/>
    <property type="molecule type" value="Genomic_DNA"/>
</dbReference>
<proteinExistence type="predicted"/>
<dbReference type="PANTHER" id="PTHR41244:SF1">
    <property type="entry name" value="GLYCOSYLTRANSFERASE"/>
    <property type="match status" value="1"/>
</dbReference>
<feature type="signal peptide" evidence="1">
    <location>
        <begin position="1"/>
        <end position="18"/>
    </location>
</feature>
<gene>
    <name evidence="2" type="ORF">J3R75_000494</name>
</gene>
<organism evidence="2 3">
    <name type="scientific">Oligosphaera ethanolica</name>
    <dbReference type="NCBI Taxonomy" id="760260"/>
    <lineage>
        <taxon>Bacteria</taxon>
        <taxon>Pseudomonadati</taxon>
        <taxon>Lentisphaerota</taxon>
        <taxon>Oligosphaeria</taxon>
        <taxon>Oligosphaerales</taxon>
        <taxon>Oligosphaeraceae</taxon>
        <taxon>Oligosphaera</taxon>
    </lineage>
</organism>
<keyword evidence="3" id="KW-1185">Reference proteome</keyword>
<comment type="caution">
    <text evidence="2">The sequence shown here is derived from an EMBL/GenBank/DDBJ whole genome shotgun (WGS) entry which is preliminary data.</text>
</comment>
<dbReference type="Pfam" id="PF14307">
    <property type="entry name" value="Glyco_tran_WbsX"/>
    <property type="match status" value="1"/>
</dbReference>
<evidence type="ECO:0000256" key="1">
    <source>
        <dbReference type="SAM" id="SignalP"/>
    </source>
</evidence>
<accession>A0AAE4ANI2</accession>
<name>A0AAE4ANI2_9BACT</name>